<evidence type="ECO:0000313" key="2">
    <source>
        <dbReference type="Proteomes" id="UP000541610"/>
    </source>
</evidence>
<sequence>MMNEQLADGRSLISIERMADSTMIDVRDLPAMLQDAGCTLDMLPEECHSIPQFLSRAEVEISNPIKIQIVETSEATVPRRTLQKFLLAVADQLGDIKVICEGNAECSIAGPS</sequence>
<organism evidence="1 2">
    <name type="scientific">Perkinsus olseni</name>
    <name type="common">Perkinsus atlanticus</name>
    <dbReference type="NCBI Taxonomy" id="32597"/>
    <lineage>
        <taxon>Eukaryota</taxon>
        <taxon>Sar</taxon>
        <taxon>Alveolata</taxon>
        <taxon>Perkinsozoa</taxon>
        <taxon>Perkinsea</taxon>
        <taxon>Perkinsida</taxon>
        <taxon>Perkinsidae</taxon>
        <taxon>Perkinsus</taxon>
    </lineage>
</organism>
<gene>
    <name evidence="1" type="ORF">FOZ60_008671</name>
</gene>
<dbReference type="Proteomes" id="UP000541610">
    <property type="component" value="Unassembled WGS sequence"/>
</dbReference>
<accession>A0A7J6NIV5</accession>
<protein>
    <submittedName>
        <fullName evidence="1">Uncharacterized protein</fullName>
    </submittedName>
</protein>
<name>A0A7J6NIV5_PEROL</name>
<dbReference type="EMBL" id="JABANP010000349">
    <property type="protein sequence ID" value="KAF4683724.1"/>
    <property type="molecule type" value="Genomic_DNA"/>
</dbReference>
<reference evidence="1 2" key="1">
    <citation type="submission" date="2020-04" db="EMBL/GenBank/DDBJ databases">
        <title>Perkinsus olseni comparative genomics.</title>
        <authorList>
            <person name="Bogema D.R."/>
        </authorList>
    </citation>
    <scope>NUCLEOTIDE SEQUENCE [LARGE SCALE GENOMIC DNA]</scope>
    <source>
        <strain evidence="1">00978-12</strain>
    </source>
</reference>
<evidence type="ECO:0000313" key="1">
    <source>
        <dbReference type="EMBL" id="KAF4683724.1"/>
    </source>
</evidence>
<dbReference type="AlphaFoldDB" id="A0A7J6NIV5"/>
<dbReference type="OrthoDB" id="441256at2759"/>
<proteinExistence type="predicted"/>
<comment type="caution">
    <text evidence="1">The sequence shown here is derived from an EMBL/GenBank/DDBJ whole genome shotgun (WGS) entry which is preliminary data.</text>
</comment>